<evidence type="ECO:0000313" key="3">
    <source>
        <dbReference type="EMBL" id="MBC8559846.1"/>
    </source>
</evidence>
<dbReference type="Gene3D" id="6.10.250.2410">
    <property type="match status" value="1"/>
</dbReference>
<sequence length="245" mass="28187">MAVQLEFKVGDFEGPLDLLLFLISKHKLNINDIEISELLAQYLDAIEQMQSADLELKSEFLEMAARLVYIKTVSLLPKHEEATELKKELEGQLLEYQLCREMAEKLALMGKEHHVYVRLPMKIKLDPTYQGSHAPDELMAAYLMVVGKAKRRLPPPASAFSDIVSRRVVSVTSKIVYVLKKLYRTGQMSYEEFFTAPDRSELVATFLAMLELMKSHRITVSEDNRTVYFRRDRRPKPEPAQAQPI</sequence>
<evidence type="ECO:0000313" key="4">
    <source>
        <dbReference type="Proteomes" id="UP000610760"/>
    </source>
</evidence>
<evidence type="ECO:0000256" key="1">
    <source>
        <dbReference type="ARBA" id="ARBA00022829"/>
    </source>
</evidence>
<dbReference type="PANTHER" id="PTHR33969">
    <property type="entry name" value="SEGREGATION AND CONDENSATION PROTEIN A"/>
    <property type="match status" value="1"/>
</dbReference>
<protein>
    <recommendedName>
        <fullName evidence="2">Segregation and condensation protein A</fullName>
    </recommendedName>
</protein>
<organism evidence="3 4">
    <name type="scientific">Fumia xinanensis</name>
    <dbReference type="NCBI Taxonomy" id="2763659"/>
    <lineage>
        <taxon>Bacteria</taxon>
        <taxon>Bacillati</taxon>
        <taxon>Bacillota</taxon>
        <taxon>Clostridia</taxon>
        <taxon>Eubacteriales</taxon>
        <taxon>Oscillospiraceae</taxon>
        <taxon>Fumia</taxon>
    </lineage>
</organism>
<accession>A0A926I7E9</accession>
<gene>
    <name evidence="3" type="ORF">H8710_07170</name>
</gene>
<dbReference type="AlphaFoldDB" id="A0A926I7E9"/>
<dbReference type="PANTHER" id="PTHR33969:SF2">
    <property type="entry name" value="SEGREGATION AND CONDENSATION PROTEIN A"/>
    <property type="match status" value="1"/>
</dbReference>
<comment type="caution">
    <text evidence="3">The sequence shown here is derived from an EMBL/GenBank/DDBJ whole genome shotgun (WGS) entry which is preliminary data.</text>
</comment>
<evidence type="ECO:0000256" key="2">
    <source>
        <dbReference type="ARBA" id="ARBA00044777"/>
    </source>
</evidence>
<proteinExistence type="predicted"/>
<keyword evidence="1" id="KW-0159">Chromosome partition</keyword>
<dbReference type="InterPro" id="IPR003768">
    <property type="entry name" value="ScpA"/>
</dbReference>
<dbReference type="Proteomes" id="UP000610760">
    <property type="component" value="Unassembled WGS sequence"/>
</dbReference>
<dbReference type="GO" id="GO:0007059">
    <property type="term" value="P:chromosome segregation"/>
    <property type="evidence" value="ECO:0007669"/>
    <property type="project" value="UniProtKB-KW"/>
</dbReference>
<reference evidence="3" key="1">
    <citation type="submission" date="2020-08" db="EMBL/GenBank/DDBJ databases">
        <title>Genome public.</title>
        <authorList>
            <person name="Liu C."/>
            <person name="Sun Q."/>
        </authorList>
    </citation>
    <scope>NUCLEOTIDE SEQUENCE</scope>
    <source>
        <strain evidence="3">NSJ-33</strain>
    </source>
</reference>
<name>A0A926I7E9_9FIRM</name>
<dbReference type="EMBL" id="JACRSV010000002">
    <property type="protein sequence ID" value="MBC8559846.1"/>
    <property type="molecule type" value="Genomic_DNA"/>
</dbReference>
<dbReference type="RefSeq" id="WP_249294829.1">
    <property type="nucleotide sequence ID" value="NZ_JACRSV010000002.1"/>
</dbReference>
<keyword evidence="4" id="KW-1185">Reference proteome</keyword>
<dbReference type="Pfam" id="PF02616">
    <property type="entry name" value="SMC_ScpA"/>
    <property type="match status" value="1"/>
</dbReference>